<dbReference type="Proteomes" id="UP000248054">
    <property type="component" value="Unassembled WGS sequence"/>
</dbReference>
<accession>A0A2V4WYG9</accession>
<dbReference type="RefSeq" id="WP_110473714.1">
    <property type="nucleotide sequence ID" value="NZ_BMWQ01000001.1"/>
</dbReference>
<dbReference type="GO" id="GO:0016757">
    <property type="term" value="F:glycosyltransferase activity"/>
    <property type="evidence" value="ECO:0007669"/>
    <property type="project" value="InterPro"/>
</dbReference>
<evidence type="ECO:0000313" key="3">
    <source>
        <dbReference type="EMBL" id="PYE82706.1"/>
    </source>
</evidence>
<feature type="domain" description="Glycosyl transferase family 1" evidence="1">
    <location>
        <begin position="203"/>
        <end position="353"/>
    </location>
</feature>
<name>A0A2V4WYG9_9FLAO</name>
<gene>
    <name evidence="3" type="ORF">DFQ11_101131</name>
</gene>
<feature type="domain" description="Glycosyltransferase subfamily 4-like N-terminal" evidence="2">
    <location>
        <begin position="16"/>
        <end position="175"/>
    </location>
</feature>
<dbReference type="Pfam" id="PF13439">
    <property type="entry name" value="Glyco_transf_4"/>
    <property type="match status" value="1"/>
</dbReference>
<dbReference type="Pfam" id="PF00534">
    <property type="entry name" value="Glycos_transf_1"/>
    <property type="match status" value="1"/>
</dbReference>
<dbReference type="PANTHER" id="PTHR12526:SF630">
    <property type="entry name" value="GLYCOSYLTRANSFERASE"/>
    <property type="match status" value="1"/>
</dbReference>
<evidence type="ECO:0000259" key="2">
    <source>
        <dbReference type="Pfam" id="PF13439"/>
    </source>
</evidence>
<dbReference type="InterPro" id="IPR028098">
    <property type="entry name" value="Glyco_trans_4-like_N"/>
</dbReference>
<keyword evidence="3" id="KW-0808">Transferase</keyword>
<reference evidence="3 4" key="1">
    <citation type="submission" date="2018-06" db="EMBL/GenBank/DDBJ databases">
        <title>Genomic Encyclopedia of Type Strains, Phase III (KMG-III): the genomes of soil and plant-associated and newly described type strains.</title>
        <authorList>
            <person name="Whitman W."/>
        </authorList>
    </citation>
    <scope>NUCLEOTIDE SEQUENCE [LARGE SCALE GENOMIC DNA]</scope>
    <source>
        <strain evidence="3 4">CECT 7945</strain>
    </source>
</reference>
<dbReference type="Gene3D" id="3.40.50.2000">
    <property type="entry name" value="Glycogen Phosphorylase B"/>
    <property type="match status" value="2"/>
</dbReference>
<organism evidence="3 4">
    <name type="scientific">Winogradskyella epiphytica</name>
    <dbReference type="NCBI Taxonomy" id="262005"/>
    <lineage>
        <taxon>Bacteria</taxon>
        <taxon>Pseudomonadati</taxon>
        <taxon>Bacteroidota</taxon>
        <taxon>Flavobacteriia</taxon>
        <taxon>Flavobacteriales</taxon>
        <taxon>Flavobacteriaceae</taxon>
        <taxon>Winogradskyella</taxon>
    </lineage>
</organism>
<evidence type="ECO:0000313" key="4">
    <source>
        <dbReference type="Proteomes" id="UP000248054"/>
    </source>
</evidence>
<sequence>MSKKNILFLINNLGGGGAEKVLVNLVNHMDYNKYNITLRTLVNEGENKRFLSNTINYEYIFKKSFKGLNYLHLLPSNYIYKKVAYGTFDVIIVYLHGVLTKIVANAPASQNTIAYLHANMQNSPFIKSFSNQKQIVACFKSYNAIVSVSKSVEESFKAVSGINENLHVIYNTFDVKGIVEKSKEPLNHSDVIIGEADNKILNLITVGKLTAVKGYERLIKVIKKLRDYDIKVNLSIVGEGEQRSLLEQYIKKHQLENSISLLGFQSNPYKYIVNSDLFVCSSYSEGFSSVVVESIILGVPVITTDCAGMSEIVGEENEYGIIVDNNEESLYRGLKKMILERDLITSYSIKAKERAKYFSTEKGVLDVEKLIDRILNG</sequence>
<proteinExistence type="predicted"/>
<dbReference type="OrthoDB" id="798298at2"/>
<keyword evidence="4" id="KW-1185">Reference proteome</keyword>
<protein>
    <submittedName>
        <fullName evidence="3">Glycosyltransferase involved in cell wall biosynthesis</fullName>
    </submittedName>
</protein>
<dbReference type="EMBL" id="QJTD01000001">
    <property type="protein sequence ID" value="PYE82706.1"/>
    <property type="molecule type" value="Genomic_DNA"/>
</dbReference>
<dbReference type="InterPro" id="IPR001296">
    <property type="entry name" value="Glyco_trans_1"/>
</dbReference>
<dbReference type="PANTHER" id="PTHR12526">
    <property type="entry name" value="GLYCOSYLTRANSFERASE"/>
    <property type="match status" value="1"/>
</dbReference>
<evidence type="ECO:0000259" key="1">
    <source>
        <dbReference type="Pfam" id="PF00534"/>
    </source>
</evidence>
<dbReference type="CDD" id="cd03811">
    <property type="entry name" value="GT4_GT28_WabH-like"/>
    <property type="match status" value="1"/>
</dbReference>
<comment type="caution">
    <text evidence="3">The sequence shown here is derived from an EMBL/GenBank/DDBJ whole genome shotgun (WGS) entry which is preliminary data.</text>
</comment>
<dbReference type="SUPFAM" id="SSF53756">
    <property type="entry name" value="UDP-Glycosyltransferase/glycogen phosphorylase"/>
    <property type="match status" value="1"/>
</dbReference>
<dbReference type="AlphaFoldDB" id="A0A2V4WYG9"/>